<name>D2VRR6_NAEGR</name>
<feature type="domain" description="Helicase ATP-binding" evidence="3">
    <location>
        <begin position="251"/>
        <end position="422"/>
    </location>
</feature>
<dbReference type="CDD" id="cd18793">
    <property type="entry name" value="SF2_C_SNF"/>
    <property type="match status" value="1"/>
</dbReference>
<dbReference type="GO" id="GO:0016787">
    <property type="term" value="F:hydrolase activity"/>
    <property type="evidence" value="ECO:0007669"/>
    <property type="project" value="UniProtKB-KW"/>
</dbReference>
<feature type="region of interest" description="Disordered" evidence="2">
    <location>
        <begin position="986"/>
        <end position="1062"/>
    </location>
</feature>
<dbReference type="OrthoDB" id="413460at2759"/>
<dbReference type="PROSITE" id="PS51192">
    <property type="entry name" value="HELICASE_ATP_BIND_1"/>
    <property type="match status" value="1"/>
</dbReference>
<dbReference type="PANTHER" id="PTHR45629">
    <property type="entry name" value="SNF2/RAD54 FAMILY MEMBER"/>
    <property type="match status" value="1"/>
</dbReference>
<dbReference type="KEGG" id="ngr:NAEGRDRAFT_71679"/>
<dbReference type="EMBL" id="GG738892">
    <property type="protein sequence ID" value="EFC40437.1"/>
    <property type="molecule type" value="Genomic_DNA"/>
</dbReference>
<dbReference type="Pfam" id="PF00271">
    <property type="entry name" value="Helicase_C"/>
    <property type="match status" value="1"/>
</dbReference>
<accession>D2VRR6</accession>
<dbReference type="PANTHER" id="PTHR45629:SF7">
    <property type="entry name" value="DNA EXCISION REPAIR PROTEIN ERCC-6-RELATED"/>
    <property type="match status" value="1"/>
</dbReference>
<evidence type="ECO:0000313" key="6">
    <source>
        <dbReference type="Proteomes" id="UP000006671"/>
    </source>
</evidence>
<reference evidence="5 6" key="1">
    <citation type="journal article" date="2010" name="Cell">
        <title>The genome of Naegleria gruberi illuminates early eukaryotic versatility.</title>
        <authorList>
            <person name="Fritz-Laylin L.K."/>
            <person name="Prochnik S.E."/>
            <person name="Ginger M.L."/>
            <person name="Dacks J.B."/>
            <person name="Carpenter M.L."/>
            <person name="Field M.C."/>
            <person name="Kuo A."/>
            <person name="Paredez A."/>
            <person name="Chapman J."/>
            <person name="Pham J."/>
            <person name="Shu S."/>
            <person name="Neupane R."/>
            <person name="Cipriano M."/>
            <person name="Mancuso J."/>
            <person name="Tu H."/>
            <person name="Salamov A."/>
            <person name="Lindquist E."/>
            <person name="Shapiro H."/>
            <person name="Lucas S."/>
            <person name="Grigoriev I.V."/>
            <person name="Cande W.Z."/>
            <person name="Fulton C."/>
            <person name="Rokhsar D.S."/>
            <person name="Dawson S.C."/>
        </authorList>
    </citation>
    <scope>NUCLEOTIDE SEQUENCE [LARGE SCALE GENOMIC DNA]</scope>
    <source>
        <strain evidence="5 6">NEG-M</strain>
    </source>
</reference>
<evidence type="ECO:0000259" key="3">
    <source>
        <dbReference type="PROSITE" id="PS51192"/>
    </source>
</evidence>
<dbReference type="InterPro" id="IPR014001">
    <property type="entry name" value="Helicase_ATP-bd"/>
</dbReference>
<sequence length="1101" mass="126728">MKRRIIQDEDDEMMNSVNIKDESSNDSNGNVASQFRRLSIHNVMNETLLPLPSDIDTPILSEKEKKKQYNNLIRTARDLEKKGEDPVKFIHMFEQAYSLFSVDDKLSKKIEKYKRLLAERIFLEQTQMLQTETNQNIVKNEPIRTSFATNSSINLQIKEEKLILPTTPKSSREIPASSIISPFMSPQSEKTKRFEKLPNGFIYDKKADIYILMDAKSKQDRKIPFKLSSKIYNQLYDYQKEGLLWYWGKHISIRNDISGGILADDMGLGKTATTISFLSGLFSGDSVKHVLIAMPVSLVENWRKEFNVWSEGDFNIFIFHSLTKKQRTDILDQYKQEGGVLLTTYGTISSQIDLFTDSYVKDGYQFDYIILDEGHKLKNPSTLLSKCLHKLPSTMCRIVISGTPVQNNLMEMHALMDWIFKGTLLGDRKTFKDEFEKKIVRANEKDATSFEQKLGAEILRRFREVISPHMLRREKSQVLQRIQPADANNLRKSIGGSLQKKISKKNDLVIWIKSTNYQLELYREFLKSEDVHEVIHESTSPLAAITILKQICCHPDLLPKVQKKSKNIKEMIAMSGKMIFLRKLVQQLYEEDEKCLIFSQSSKMLDMIASMLKYINISYTRIDGTINDTKERQRRVDSFNSENSPYFCFLLTSQTGSVGLTLTAATRVILFDPSWNPTQDNQAADRCYRIGQLKDVVVYRLISCSTIEEKVYRKQVFKDAIFRSTTEKENQYRYFTKSELKELFSLPQNPNASETQLQLENIHTPSPNHHSEKLKQHLETIKNLAKDVMTGFSNHDLLYSKEADDYEDGTADNEREISMLADNSARALNYPSHMTDSPQNKKKSTKTKTKTSQKSTDAEWKVAGDAPPPSEFLLTSLSDIQKDKSINEEAFLTQINTTNLSNENCKQMIKGVRTHGETGFWKRILDNFLPKSLLTQNQLENEWKNFKMGKTIEHLNQILTHFDHEFTVKPEMPKIRSQVALVGNNPSQLPPKVNSKAEVPSFKNPAKKTLIKPPPKDPKTPIRKEDREPELSPSDDDNDDMMMSPPAILSPDILPKRKSLVADPDKFRRRLSSIFGLINEDEDDFEPSDKEEEEIMDSSRK</sequence>
<dbReference type="VEuPathDB" id="AmoebaDB:NAEGRDRAFT_71679"/>
<feature type="region of interest" description="Disordered" evidence="2">
    <location>
        <begin position="829"/>
        <end position="865"/>
    </location>
</feature>
<dbReference type="SUPFAM" id="SSF52540">
    <property type="entry name" value="P-loop containing nucleoside triphosphate hydrolases"/>
    <property type="match status" value="2"/>
</dbReference>
<dbReference type="InterPro" id="IPR001650">
    <property type="entry name" value="Helicase_C-like"/>
</dbReference>
<dbReference type="AlphaFoldDB" id="D2VRR6"/>
<dbReference type="GO" id="GO:0005524">
    <property type="term" value="F:ATP binding"/>
    <property type="evidence" value="ECO:0007669"/>
    <property type="project" value="InterPro"/>
</dbReference>
<gene>
    <name evidence="5" type="ORF">NAEGRDRAFT_71679</name>
</gene>
<dbReference type="InParanoid" id="D2VRR6"/>
<protein>
    <submittedName>
        <fullName evidence="5">Predicted protein</fullName>
    </submittedName>
</protein>
<dbReference type="Gene3D" id="3.40.50.300">
    <property type="entry name" value="P-loop containing nucleotide triphosphate hydrolases"/>
    <property type="match status" value="1"/>
</dbReference>
<organism evidence="6">
    <name type="scientific">Naegleria gruberi</name>
    <name type="common">Amoeba</name>
    <dbReference type="NCBI Taxonomy" id="5762"/>
    <lineage>
        <taxon>Eukaryota</taxon>
        <taxon>Discoba</taxon>
        <taxon>Heterolobosea</taxon>
        <taxon>Tetramitia</taxon>
        <taxon>Eutetramitia</taxon>
        <taxon>Vahlkampfiidae</taxon>
        <taxon>Naegleria</taxon>
    </lineage>
</organism>
<evidence type="ECO:0000256" key="2">
    <source>
        <dbReference type="SAM" id="MobiDB-lite"/>
    </source>
</evidence>
<dbReference type="Gene3D" id="3.40.50.10810">
    <property type="entry name" value="Tandem AAA-ATPase domain"/>
    <property type="match status" value="1"/>
</dbReference>
<dbReference type="InterPro" id="IPR000330">
    <property type="entry name" value="SNF2_N"/>
</dbReference>
<feature type="region of interest" description="Disordered" evidence="2">
    <location>
        <begin position="1"/>
        <end position="29"/>
    </location>
</feature>
<dbReference type="InterPro" id="IPR050496">
    <property type="entry name" value="SNF2_RAD54_helicase_repair"/>
</dbReference>
<keyword evidence="1" id="KW-0378">Hydrolase</keyword>
<dbReference type="SMART" id="SM00487">
    <property type="entry name" value="DEXDc"/>
    <property type="match status" value="1"/>
</dbReference>
<dbReference type="Pfam" id="PF00176">
    <property type="entry name" value="SNF2-rel_dom"/>
    <property type="match status" value="1"/>
</dbReference>
<dbReference type="RefSeq" id="XP_002673181.1">
    <property type="nucleotide sequence ID" value="XM_002673135.1"/>
</dbReference>
<dbReference type="InterPro" id="IPR027417">
    <property type="entry name" value="P-loop_NTPase"/>
</dbReference>
<dbReference type="eggNOG" id="KOG0387">
    <property type="taxonomic scope" value="Eukaryota"/>
</dbReference>
<evidence type="ECO:0000313" key="5">
    <source>
        <dbReference type="EMBL" id="EFC40437.1"/>
    </source>
</evidence>
<dbReference type="STRING" id="5762.D2VRR6"/>
<dbReference type="GeneID" id="8854401"/>
<dbReference type="PROSITE" id="PS51194">
    <property type="entry name" value="HELICASE_CTER"/>
    <property type="match status" value="1"/>
</dbReference>
<feature type="compositionally biased region" description="Basic and acidic residues" evidence="2">
    <location>
        <begin position="1014"/>
        <end position="1030"/>
    </location>
</feature>
<dbReference type="InterPro" id="IPR049730">
    <property type="entry name" value="SNF2/RAD54-like_C"/>
</dbReference>
<proteinExistence type="predicted"/>
<feature type="compositionally biased region" description="Acidic residues" evidence="2">
    <location>
        <begin position="1079"/>
        <end position="1101"/>
    </location>
</feature>
<keyword evidence="6" id="KW-1185">Reference proteome</keyword>
<dbReference type="InterPro" id="IPR038718">
    <property type="entry name" value="SNF2-like_sf"/>
</dbReference>
<dbReference type="Proteomes" id="UP000006671">
    <property type="component" value="Unassembled WGS sequence"/>
</dbReference>
<feature type="compositionally biased region" description="Basic residues" evidence="2">
    <location>
        <begin position="840"/>
        <end position="851"/>
    </location>
</feature>
<feature type="region of interest" description="Disordered" evidence="2">
    <location>
        <begin position="1076"/>
        <end position="1101"/>
    </location>
</feature>
<evidence type="ECO:0000259" key="4">
    <source>
        <dbReference type="PROSITE" id="PS51194"/>
    </source>
</evidence>
<evidence type="ECO:0000256" key="1">
    <source>
        <dbReference type="ARBA" id="ARBA00022801"/>
    </source>
</evidence>
<feature type="domain" description="Helicase C-terminal" evidence="4">
    <location>
        <begin position="580"/>
        <end position="744"/>
    </location>
</feature>
<dbReference type="GO" id="GO:0015616">
    <property type="term" value="F:DNA translocase activity"/>
    <property type="evidence" value="ECO:0007669"/>
    <property type="project" value="TreeGrafter"/>
</dbReference>
<dbReference type="SMART" id="SM00490">
    <property type="entry name" value="HELICc"/>
    <property type="match status" value="1"/>
</dbReference>